<dbReference type="RefSeq" id="WP_132128224.1">
    <property type="nucleotide sequence ID" value="NZ_CP042432.1"/>
</dbReference>
<evidence type="ECO:0000313" key="17">
    <source>
        <dbReference type="Proteomes" id="UP000295807"/>
    </source>
</evidence>
<feature type="domain" description="HhH-GPD" evidence="15">
    <location>
        <begin position="35"/>
        <end position="186"/>
    </location>
</feature>
<evidence type="ECO:0000259" key="15">
    <source>
        <dbReference type="SMART" id="SM00478"/>
    </source>
</evidence>
<accession>A0A4R3KUN6</accession>
<dbReference type="Gene3D" id="3.90.79.10">
    <property type="entry name" value="Nucleoside Triphosphate Pyrophosphohydrolase"/>
    <property type="match status" value="1"/>
</dbReference>
<dbReference type="GO" id="GO:0035485">
    <property type="term" value="F:adenine/guanine mispair binding"/>
    <property type="evidence" value="ECO:0007669"/>
    <property type="project" value="TreeGrafter"/>
</dbReference>
<comment type="catalytic activity">
    <reaction evidence="1 14">
        <text>Hydrolyzes free adenine bases from 7,8-dihydro-8-oxoguanine:adenine mismatched double-stranded DNA, leaving an apurinic site.</text>
        <dbReference type="EC" id="3.2.2.31"/>
    </reaction>
</comment>
<dbReference type="SUPFAM" id="SSF55811">
    <property type="entry name" value="Nudix"/>
    <property type="match status" value="1"/>
</dbReference>
<dbReference type="PANTHER" id="PTHR42944">
    <property type="entry name" value="ADENINE DNA GLYCOSYLASE"/>
    <property type="match status" value="1"/>
</dbReference>
<evidence type="ECO:0000256" key="14">
    <source>
        <dbReference type="RuleBase" id="RU365096"/>
    </source>
</evidence>
<reference evidence="16 17" key="1">
    <citation type="submission" date="2019-03" db="EMBL/GenBank/DDBJ databases">
        <title>Genomic Encyclopedia of Type Strains, Phase IV (KMG-IV): sequencing the most valuable type-strain genomes for metagenomic binning, comparative biology and taxonomic classification.</title>
        <authorList>
            <person name="Goeker M."/>
        </authorList>
    </citation>
    <scope>NUCLEOTIDE SEQUENCE [LARGE SCALE GENOMIC DNA]</scope>
    <source>
        <strain evidence="16 17">DSM 21100</strain>
    </source>
</reference>
<keyword evidence="10 14" id="KW-0408">Iron</keyword>
<proteinExistence type="inferred from homology"/>
<evidence type="ECO:0000256" key="11">
    <source>
        <dbReference type="ARBA" id="ARBA00023014"/>
    </source>
</evidence>
<comment type="cofactor">
    <cofactor evidence="14">
        <name>[4Fe-4S] cluster</name>
        <dbReference type="ChEBI" id="CHEBI:49883"/>
    </cofactor>
    <text evidence="14">Binds 1 [4Fe-4S] cluster.</text>
</comment>
<evidence type="ECO:0000313" key="16">
    <source>
        <dbReference type="EMBL" id="TCS89137.1"/>
    </source>
</evidence>
<dbReference type="Gene3D" id="1.10.1670.10">
    <property type="entry name" value="Helix-hairpin-Helix base-excision DNA repair enzymes (C-terminal)"/>
    <property type="match status" value="1"/>
</dbReference>
<comment type="function">
    <text evidence="2">Adenine glycosylase active on G-A mispairs. MutY also corrects error-prone DNA synthesis past GO lesions which are due to the oxidatively damaged form of guanine: 7,8-dihydro-8-oxoguanine (8-oxo-dGTP).</text>
</comment>
<evidence type="ECO:0000256" key="2">
    <source>
        <dbReference type="ARBA" id="ARBA00002933"/>
    </source>
</evidence>
<dbReference type="GO" id="GO:0032357">
    <property type="term" value="F:oxidized purine DNA binding"/>
    <property type="evidence" value="ECO:0007669"/>
    <property type="project" value="TreeGrafter"/>
</dbReference>
<evidence type="ECO:0000256" key="6">
    <source>
        <dbReference type="ARBA" id="ARBA00022485"/>
    </source>
</evidence>
<evidence type="ECO:0000256" key="1">
    <source>
        <dbReference type="ARBA" id="ARBA00000843"/>
    </source>
</evidence>
<keyword evidence="12" id="KW-0234">DNA repair</keyword>
<comment type="caution">
    <text evidence="16">The sequence shown here is derived from an EMBL/GenBank/DDBJ whole genome shotgun (WGS) entry which is preliminary data.</text>
</comment>
<comment type="similarity">
    <text evidence="3 14">Belongs to the Nth/MutY family.</text>
</comment>
<keyword evidence="17" id="KW-1185">Reference proteome</keyword>
<dbReference type="Gene3D" id="1.10.340.30">
    <property type="entry name" value="Hypothetical protein, domain 2"/>
    <property type="match status" value="1"/>
</dbReference>
<dbReference type="GO" id="GO:0006298">
    <property type="term" value="P:mismatch repair"/>
    <property type="evidence" value="ECO:0007669"/>
    <property type="project" value="TreeGrafter"/>
</dbReference>
<dbReference type="EC" id="3.2.2.31" evidence="4 14"/>
<keyword evidence="9" id="KW-0378">Hydrolase</keyword>
<dbReference type="FunFam" id="1.10.340.30:FF:000002">
    <property type="entry name" value="Adenine DNA glycosylase"/>
    <property type="match status" value="1"/>
</dbReference>
<dbReference type="Pfam" id="PF00730">
    <property type="entry name" value="HhH-GPD"/>
    <property type="match status" value="1"/>
</dbReference>
<keyword evidence="8 14" id="KW-0227">DNA damage</keyword>
<evidence type="ECO:0000256" key="7">
    <source>
        <dbReference type="ARBA" id="ARBA00022723"/>
    </source>
</evidence>
<dbReference type="EMBL" id="SMAD01000002">
    <property type="protein sequence ID" value="TCS89137.1"/>
    <property type="molecule type" value="Genomic_DNA"/>
</dbReference>
<gene>
    <name evidence="16" type="ORF">EDD80_102331</name>
</gene>
<keyword evidence="6" id="KW-0004">4Fe-4S</keyword>
<dbReference type="CDD" id="cd03431">
    <property type="entry name" value="NUDIX_DNA_Glycosylase_C-MutY"/>
    <property type="match status" value="1"/>
</dbReference>
<evidence type="ECO:0000256" key="9">
    <source>
        <dbReference type="ARBA" id="ARBA00022801"/>
    </source>
</evidence>
<dbReference type="InterPro" id="IPR023170">
    <property type="entry name" value="HhH_base_excis_C"/>
</dbReference>
<sequence>MDFAKIIANWYRANKRDLPWRETKDPYLIWLSEIILQQTRVEQGLPYYYRFAERFPTVADLADADEDQVMKLWQGLGYYSRARNMHATAKTVYQQRGRAFPSSYSELIRLKGIGEYTASAISSFAANEARAVVDGNVYRLLSRYSGAGIPIDTTAGKKYFSALAADLLDKDDPGVHNQAVMEFGARQCRPARPFCSACPLASGCAALKEGKVGLLPVKSKRPRTRERYFNYLMIRDKGQIWLNKRGSGDIWQSLYDFPLVETPAPVDEAGLFQLEDFRKILKDREYLVISVSQTLKHVLSHQVIHARFWELELKGYLKPESKYITVEEKEMEAYAFPKLITNYLENNL</sequence>
<evidence type="ECO:0000256" key="12">
    <source>
        <dbReference type="ARBA" id="ARBA00023204"/>
    </source>
</evidence>
<evidence type="ECO:0000256" key="3">
    <source>
        <dbReference type="ARBA" id="ARBA00008343"/>
    </source>
</evidence>
<dbReference type="GO" id="GO:0051539">
    <property type="term" value="F:4 iron, 4 sulfur cluster binding"/>
    <property type="evidence" value="ECO:0007669"/>
    <property type="project" value="UniProtKB-UniRule"/>
</dbReference>
<dbReference type="InterPro" id="IPR044298">
    <property type="entry name" value="MIG/MutY"/>
</dbReference>
<evidence type="ECO:0000256" key="5">
    <source>
        <dbReference type="ARBA" id="ARBA00022023"/>
    </source>
</evidence>
<dbReference type="GO" id="GO:0034039">
    <property type="term" value="F:8-oxo-7,8-dihydroguanine DNA N-glycosylase activity"/>
    <property type="evidence" value="ECO:0007669"/>
    <property type="project" value="TreeGrafter"/>
</dbReference>
<dbReference type="Pfam" id="PF14815">
    <property type="entry name" value="NUDIX_4"/>
    <property type="match status" value="1"/>
</dbReference>
<dbReference type="Proteomes" id="UP000295807">
    <property type="component" value="Unassembled WGS sequence"/>
</dbReference>
<dbReference type="GO" id="GO:0006284">
    <property type="term" value="P:base-excision repair"/>
    <property type="evidence" value="ECO:0007669"/>
    <property type="project" value="UniProtKB-UniRule"/>
</dbReference>
<dbReference type="GO" id="GO:0000701">
    <property type="term" value="F:purine-specific mismatch base pair DNA N-glycosylase activity"/>
    <property type="evidence" value="ECO:0007669"/>
    <property type="project" value="UniProtKB-EC"/>
</dbReference>
<dbReference type="InterPro" id="IPR011257">
    <property type="entry name" value="DNA_glycosylase"/>
</dbReference>
<dbReference type="NCBIfam" id="TIGR01084">
    <property type="entry name" value="mutY"/>
    <property type="match status" value="1"/>
</dbReference>
<dbReference type="OrthoDB" id="9802365at2"/>
<dbReference type="PANTHER" id="PTHR42944:SF1">
    <property type="entry name" value="ADENINE DNA GLYCOSYLASE"/>
    <property type="match status" value="1"/>
</dbReference>
<evidence type="ECO:0000256" key="8">
    <source>
        <dbReference type="ARBA" id="ARBA00022763"/>
    </source>
</evidence>
<name>A0A4R3KUN6_9SPHI</name>
<evidence type="ECO:0000256" key="10">
    <source>
        <dbReference type="ARBA" id="ARBA00023004"/>
    </source>
</evidence>
<keyword evidence="11" id="KW-0411">Iron-sulfur</keyword>
<evidence type="ECO:0000256" key="13">
    <source>
        <dbReference type="ARBA" id="ARBA00023295"/>
    </source>
</evidence>
<organism evidence="16 17">
    <name type="scientific">Anseongella ginsenosidimutans</name>
    <dbReference type="NCBI Taxonomy" id="496056"/>
    <lineage>
        <taxon>Bacteria</taxon>
        <taxon>Pseudomonadati</taxon>
        <taxon>Bacteroidota</taxon>
        <taxon>Sphingobacteriia</taxon>
        <taxon>Sphingobacteriales</taxon>
        <taxon>Sphingobacteriaceae</taxon>
        <taxon>Anseongella</taxon>
    </lineage>
</organism>
<dbReference type="SMART" id="SM00478">
    <property type="entry name" value="ENDO3c"/>
    <property type="match status" value="1"/>
</dbReference>
<dbReference type="InterPro" id="IPR015797">
    <property type="entry name" value="NUDIX_hydrolase-like_dom_sf"/>
</dbReference>
<protein>
    <recommendedName>
        <fullName evidence="5 14">Adenine DNA glycosylase</fullName>
        <ecNumber evidence="4 14">3.2.2.31</ecNumber>
    </recommendedName>
</protein>
<dbReference type="CDD" id="cd00056">
    <property type="entry name" value="ENDO3c"/>
    <property type="match status" value="1"/>
</dbReference>
<dbReference type="InterPro" id="IPR029119">
    <property type="entry name" value="MutY_C"/>
</dbReference>
<evidence type="ECO:0000256" key="4">
    <source>
        <dbReference type="ARBA" id="ARBA00012045"/>
    </source>
</evidence>
<dbReference type="GO" id="GO:0046872">
    <property type="term" value="F:metal ion binding"/>
    <property type="evidence" value="ECO:0007669"/>
    <property type="project" value="UniProtKB-UniRule"/>
</dbReference>
<dbReference type="InterPro" id="IPR003265">
    <property type="entry name" value="HhH-GPD_domain"/>
</dbReference>
<keyword evidence="13 14" id="KW-0326">Glycosidase</keyword>
<keyword evidence="7" id="KW-0479">Metal-binding</keyword>
<dbReference type="InterPro" id="IPR005760">
    <property type="entry name" value="A/G_AdeGlyc_MutY"/>
</dbReference>
<dbReference type="SUPFAM" id="SSF48150">
    <property type="entry name" value="DNA-glycosylase"/>
    <property type="match status" value="1"/>
</dbReference>
<dbReference type="AlphaFoldDB" id="A0A4R3KUN6"/>